<dbReference type="Proteomes" id="UP000747399">
    <property type="component" value="Unassembled WGS sequence"/>
</dbReference>
<keyword evidence="2" id="KW-1185">Reference proteome</keyword>
<reference evidence="1" key="1">
    <citation type="journal article" date="2021" name="Proc. Natl. Acad. Sci. U.S.A.">
        <title>Three genomes in the algal genus Volvox reveal the fate of a haploid sex-determining region after a transition to homothallism.</title>
        <authorList>
            <person name="Yamamoto K."/>
            <person name="Hamaji T."/>
            <person name="Kawai-Toyooka H."/>
            <person name="Matsuzaki R."/>
            <person name="Takahashi F."/>
            <person name="Nishimura Y."/>
            <person name="Kawachi M."/>
            <person name="Noguchi H."/>
            <person name="Minakuchi Y."/>
            <person name="Umen J.G."/>
            <person name="Toyoda A."/>
            <person name="Nozaki H."/>
        </authorList>
    </citation>
    <scope>NUCLEOTIDE SEQUENCE</scope>
    <source>
        <strain evidence="1">NIES-3780</strain>
    </source>
</reference>
<dbReference type="Pfam" id="PF04640">
    <property type="entry name" value="PLATZ"/>
    <property type="match status" value="1"/>
</dbReference>
<organism evidence="1 2">
    <name type="scientific">Volvox africanus</name>
    <dbReference type="NCBI Taxonomy" id="51714"/>
    <lineage>
        <taxon>Eukaryota</taxon>
        <taxon>Viridiplantae</taxon>
        <taxon>Chlorophyta</taxon>
        <taxon>core chlorophytes</taxon>
        <taxon>Chlorophyceae</taxon>
        <taxon>CS clade</taxon>
        <taxon>Chlamydomonadales</taxon>
        <taxon>Volvocaceae</taxon>
        <taxon>Volvox</taxon>
    </lineage>
</organism>
<dbReference type="InterPro" id="IPR006734">
    <property type="entry name" value="PLATZ"/>
</dbReference>
<proteinExistence type="predicted"/>
<protein>
    <submittedName>
        <fullName evidence="1">Uncharacterized protein</fullName>
    </submittedName>
</protein>
<dbReference type="EMBL" id="BNCO01000024">
    <property type="protein sequence ID" value="GIL56542.1"/>
    <property type="molecule type" value="Genomic_DNA"/>
</dbReference>
<evidence type="ECO:0000313" key="2">
    <source>
        <dbReference type="Proteomes" id="UP000747399"/>
    </source>
</evidence>
<feature type="non-terminal residue" evidence="1">
    <location>
        <position position="114"/>
    </location>
</feature>
<accession>A0A8J4F1U6</accession>
<dbReference type="PANTHER" id="PTHR31065:SF1">
    <property type="entry name" value="OS09G0116050 PROTEIN"/>
    <property type="match status" value="1"/>
</dbReference>
<name>A0A8J4F1U6_9CHLO</name>
<comment type="caution">
    <text evidence="1">The sequence shown here is derived from an EMBL/GenBank/DDBJ whole genome shotgun (WGS) entry which is preliminary data.</text>
</comment>
<dbReference type="AlphaFoldDB" id="A0A8J4F1U6"/>
<evidence type="ECO:0000313" key="1">
    <source>
        <dbReference type="EMBL" id="GIL56542.1"/>
    </source>
</evidence>
<feature type="non-terminal residue" evidence="1">
    <location>
        <position position="1"/>
    </location>
</feature>
<dbReference type="PANTHER" id="PTHR31065">
    <property type="entry name" value="PLATZ TRANSCRIPTION FACTOR FAMILY PROTEIN"/>
    <property type="match status" value="1"/>
</dbReference>
<sequence>ADVASLLDLRGVQLYTINHARVVFLRSRPQARPPKGAAMPSRCELDGRQLMDVGARFCSLRCKIEREPEDIFLDPDSPAAIAVRAHMGEIRRTEAAVAAATVIQSEDATPPPTR</sequence>
<gene>
    <name evidence="1" type="ORF">Vafri_11890</name>
</gene>